<dbReference type="Pfam" id="PF01909">
    <property type="entry name" value="NTP_transf_2"/>
    <property type="match status" value="1"/>
</dbReference>
<dbReference type="PANTHER" id="PTHR33933">
    <property type="entry name" value="NUCLEOTIDYLTRANSFERASE"/>
    <property type="match status" value="1"/>
</dbReference>
<evidence type="ECO:0000313" key="3">
    <source>
        <dbReference type="Proteomes" id="UP000006681"/>
    </source>
</evidence>
<dbReference type="EMBL" id="CP002100">
    <property type="protein sequence ID" value="ADN49785.1"/>
    <property type="molecule type" value="Genomic_DNA"/>
</dbReference>
<feature type="domain" description="Polymerase nucleotidyl transferase" evidence="1">
    <location>
        <begin position="25"/>
        <end position="60"/>
    </location>
</feature>
<evidence type="ECO:0000259" key="1">
    <source>
        <dbReference type="Pfam" id="PF01909"/>
    </source>
</evidence>
<dbReference type="AlphaFoldDB" id="E1QTY8"/>
<protein>
    <submittedName>
        <fullName evidence="2">DNA polymerase beta domain protein region</fullName>
    </submittedName>
</protein>
<dbReference type="Proteomes" id="UP000006681">
    <property type="component" value="Chromosome"/>
</dbReference>
<dbReference type="Gene3D" id="3.30.460.10">
    <property type="entry name" value="Beta Polymerase, domain 2"/>
    <property type="match status" value="1"/>
</dbReference>
<dbReference type="HOGENOM" id="CLU_1727332_0_0_2"/>
<reference evidence="3" key="2">
    <citation type="journal article" date="2010" name="Stand. Genomic Sci.">
        <title>Complete genome sequence of Vulcanisaeta distributa type strain (IC-017T).</title>
        <authorList>
            <person name="Mavromatis K."/>
            <person name="Sikorski J."/>
            <person name="Pabst E."/>
            <person name="Teshima H."/>
            <person name="Lapidus A."/>
            <person name="Lucas S."/>
            <person name="Nolan M."/>
            <person name="Glavina Del Rio T."/>
            <person name="Cheng J."/>
            <person name="Bruce D."/>
            <person name="Goodwin L."/>
            <person name="Pitluck S."/>
            <person name="Liolios K."/>
            <person name="Ivanova N."/>
            <person name="Mikhailova N."/>
            <person name="Pati A."/>
            <person name="Chen A."/>
            <person name="Palaniappan K."/>
            <person name="Land M."/>
            <person name="Hauser L."/>
            <person name="Chang Y."/>
            <person name="Jeffries C."/>
            <person name="Rohde M."/>
            <person name="Spring S."/>
            <person name="Goker M."/>
            <person name="Wirth R."/>
            <person name="Woyke T."/>
            <person name="Bristow J."/>
            <person name="Eisen J."/>
            <person name="Markowitz V."/>
            <person name="Hugenholtz P."/>
            <person name="Klenk H."/>
            <person name="Kyrpides N."/>
        </authorList>
    </citation>
    <scope>NUCLEOTIDE SEQUENCE [LARGE SCALE GENOMIC DNA]</scope>
    <source>
        <strain evidence="3">DSM 14429 / JCM 11212 / NBRC 100878 / IC-017</strain>
    </source>
</reference>
<dbReference type="InterPro" id="IPR002934">
    <property type="entry name" value="Polymerase_NTP_transf_dom"/>
</dbReference>
<dbReference type="CDD" id="cd05403">
    <property type="entry name" value="NT_KNTase_like"/>
    <property type="match status" value="1"/>
</dbReference>
<dbReference type="InterPro" id="IPR052548">
    <property type="entry name" value="Type_VII_TA_antitoxin"/>
</dbReference>
<dbReference type="InterPro" id="IPR043519">
    <property type="entry name" value="NT_sf"/>
</dbReference>
<dbReference type="SUPFAM" id="SSF81301">
    <property type="entry name" value="Nucleotidyltransferase"/>
    <property type="match status" value="1"/>
</dbReference>
<proteinExistence type="predicted"/>
<keyword evidence="3" id="KW-1185">Reference proteome</keyword>
<dbReference type="PANTHER" id="PTHR33933:SF1">
    <property type="entry name" value="PROTEIN ADENYLYLTRANSFERASE MNTA-RELATED"/>
    <property type="match status" value="1"/>
</dbReference>
<reference evidence="2 3" key="1">
    <citation type="journal article" date="2010" name="Stand. Genomic Sci.">
        <title>Complete genome sequence of Vulcanisaeta distributa type strain (IC-017).</title>
        <authorList>
            <person name="Mavromatis K."/>
            <person name="Sikorski J."/>
            <person name="Pabst E."/>
            <person name="Teshima H."/>
            <person name="Lapidus A."/>
            <person name="Lucas S."/>
            <person name="Nolan M."/>
            <person name="Glavina Del Rio T."/>
            <person name="Cheng J.F."/>
            <person name="Bruce D."/>
            <person name="Goodwin L."/>
            <person name="Pitluck S."/>
            <person name="Liolios K."/>
            <person name="Ivanova N."/>
            <person name="Mikhailova N."/>
            <person name="Pati A."/>
            <person name="Chen A."/>
            <person name="Palaniappan K."/>
            <person name="Land M."/>
            <person name="Hauser L."/>
            <person name="Chang Y.J."/>
            <person name="Jeffries C.D."/>
            <person name="Rohde M."/>
            <person name="Spring S."/>
            <person name="Goker M."/>
            <person name="Wirth R."/>
            <person name="Woyke T."/>
            <person name="Bristow J."/>
            <person name="Eisen J.A."/>
            <person name="Markowitz V."/>
            <person name="Hugenholtz P."/>
            <person name="Klenk H.P."/>
            <person name="Kyrpides N.C."/>
        </authorList>
    </citation>
    <scope>NUCLEOTIDE SEQUENCE [LARGE SCALE GENOMIC DNA]</scope>
    <source>
        <strain evidence="3">DSM 14429 / JCM 11212 / NBRC 100878 / IC-017</strain>
    </source>
</reference>
<dbReference type="KEGG" id="vdi:Vdis_0382"/>
<dbReference type="STRING" id="572478.Vdis_0382"/>
<dbReference type="GeneID" id="9751300"/>
<name>E1QTY8_VULDI</name>
<organism evidence="2 3">
    <name type="scientific">Vulcanisaeta distributa (strain DSM 14429 / JCM 11212 / NBRC 100878 / IC-017)</name>
    <dbReference type="NCBI Taxonomy" id="572478"/>
    <lineage>
        <taxon>Archaea</taxon>
        <taxon>Thermoproteota</taxon>
        <taxon>Thermoprotei</taxon>
        <taxon>Thermoproteales</taxon>
        <taxon>Thermoproteaceae</taxon>
        <taxon>Vulcanisaeta</taxon>
    </lineage>
</organism>
<evidence type="ECO:0000313" key="2">
    <source>
        <dbReference type="EMBL" id="ADN49785.1"/>
    </source>
</evidence>
<dbReference type="eggNOG" id="arCOG01203">
    <property type="taxonomic scope" value="Archaea"/>
</dbReference>
<dbReference type="OrthoDB" id="9287at2157"/>
<accession>E1QTY8</accession>
<gene>
    <name evidence="2" type="ordered locus">Vdis_0382</name>
</gene>
<dbReference type="RefSeq" id="WP_013335510.1">
    <property type="nucleotide sequence ID" value="NC_014537.1"/>
</dbReference>
<sequence length="153" mass="17587">MINCQAVINDVRAKLSRLVGGSFMAVLLFGSLARCEADEYSDVDLLVLHSGLGRIDRVKRRRAVYLAISALLRDYPLTVIDMDINEFLNPGIITPLLLNIYWDAMVLLDRTGKLNEFLEQVRRRIVESGLRRIRDGKAYYWVLPKPLERVRII</sequence>
<dbReference type="GO" id="GO:0016779">
    <property type="term" value="F:nucleotidyltransferase activity"/>
    <property type="evidence" value="ECO:0007669"/>
    <property type="project" value="InterPro"/>
</dbReference>